<accession>A0A835Z831</accession>
<proteinExistence type="predicted"/>
<dbReference type="EMBL" id="JAFCMP010000179">
    <property type="protein sequence ID" value="KAG5184023.1"/>
    <property type="molecule type" value="Genomic_DNA"/>
</dbReference>
<evidence type="ECO:0000313" key="1">
    <source>
        <dbReference type="EMBL" id="KAG5184023.1"/>
    </source>
</evidence>
<dbReference type="SUPFAM" id="SSF56399">
    <property type="entry name" value="ADP-ribosylation"/>
    <property type="match status" value="1"/>
</dbReference>
<dbReference type="AlphaFoldDB" id="A0A835Z831"/>
<keyword evidence="2" id="KW-1185">Reference proteome</keyword>
<dbReference type="Gene3D" id="3.90.176.10">
    <property type="entry name" value="Toxin ADP-ribosyltransferase, Chain A, domain 1"/>
    <property type="match status" value="1"/>
</dbReference>
<comment type="caution">
    <text evidence="1">The sequence shown here is derived from an EMBL/GenBank/DDBJ whole genome shotgun (WGS) entry which is preliminary data.</text>
</comment>
<reference evidence="1" key="1">
    <citation type="submission" date="2021-02" db="EMBL/GenBank/DDBJ databases">
        <title>First Annotated Genome of the Yellow-green Alga Tribonema minus.</title>
        <authorList>
            <person name="Mahan K.M."/>
        </authorList>
    </citation>
    <scope>NUCLEOTIDE SEQUENCE</scope>
    <source>
        <strain evidence="1">UTEX B ZZ1240</strain>
    </source>
</reference>
<name>A0A835Z831_9STRA</name>
<gene>
    <name evidence="1" type="ORF">JKP88DRAFT_244893</name>
</gene>
<organism evidence="1 2">
    <name type="scientific">Tribonema minus</name>
    <dbReference type="NCBI Taxonomy" id="303371"/>
    <lineage>
        <taxon>Eukaryota</taxon>
        <taxon>Sar</taxon>
        <taxon>Stramenopiles</taxon>
        <taxon>Ochrophyta</taxon>
        <taxon>PX clade</taxon>
        <taxon>Xanthophyceae</taxon>
        <taxon>Tribonematales</taxon>
        <taxon>Tribonemataceae</taxon>
        <taxon>Tribonema</taxon>
    </lineage>
</organism>
<evidence type="ECO:0000313" key="2">
    <source>
        <dbReference type="Proteomes" id="UP000664859"/>
    </source>
</evidence>
<protein>
    <submittedName>
        <fullName evidence="1">Uncharacterized protein</fullName>
    </submittedName>
</protein>
<dbReference type="Proteomes" id="UP000664859">
    <property type="component" value="Unassembled WGS sequence"/>
</dbReference>
<sequence length="642" mass="71625">MVPLTHIANAVTAAIDHPSHKHRMPVEAAPIFYYAGYKLTLHFSAAVGDDGLKSIGLFVKAAHAADVPCIIPTLRITFTASARTGTQHLTKTAVSKARNDSKFHTYDNDNICLQDGLNDHYRSVADVSAVHMGEFGVGRLDQRQRDADIVRAYYRLTAKLSREKAHTFTIMIQAYIPYRAAHAVPYPTSMDHLTDAFFSVPHQTSMDDSEKVVEAEKVAQHLKDVVAEHDPDVASEIIERLVGKRRLSSSDHPVKARKMSNSTLSYPLQFLQSLGTYVAGGLGSTGGKGDDQHQTAEDLDFSTILLLSAIAATPETDKFPLIREHLRELDDVMENDWNRNYTYGAYMMGIILTSEVPFLLKRYYDLADKCRALGCAKLSEHETSLEQALQSFLGKNFQKLFLEAVKKSFSRGERIAAPQDAIMSVCRELLPAEIATLLPYATYTGLQYTEFNRIMRRSRFDDEDDSAVTIMAQTAVIAFFWFRSPVDIILYRGQSMGGIPAGNICTSGFYSFSTIKGIALSFAKALRSRSRANAQVLEVLVRAGQPIVPMMLLSDNEYEAEIALPPGCRLIRDDAFTSYTQEQCTITRYNYDAGDFCNLLTLEDVAPFAEHLYTQDFSPELGSKAHDLWEKLKDLCKRASLL</sequence>